<keyword evidence="2" id="KW-0012">Acyltransferase</keyword>
<keyword evidence="4" id="KW-0687">Ribonucleoprotein</keyword>
<dbReference type="PANTHER" id="PTHR43420">
    <property type="entry name" value="ACETYLTRANSFERASE"/>
    <property type="match status" value="1"/>
</dbReference>
<protein>
    <submittedName>
        <fullName evidence="4">Ribosomal protein S18 acetylase RimI-like enzyme</fullName>
    </submittedName>
</protein>
<dbReference type="Proteomes" id="UP000579281">
    <property type="component" value="Unassembled WGS sequence"/>
</dbReference>
<gene>
    <name evidence="4" type="ORF">HNQ80_002798</name>
</gene>
<evidence type="ECO:0000313" key="5">
    <source>
        <dbReference type="Proteomes" id="UP000579281"/>
    </source>
</evidence>
<keyword evidence="5" id="KW-1185">Reference proteome</keyword>
<dbReference type="SUPFAM" id="SSF55729">
    <property type="entry name" value="Acyl-CoA N-acyltransferases (Nat)"/>
    <property type="match status" value="1"/>
</dbReference>
<dbReference type="RefSeq" id="WP_184311211.1">
    <property type="nucleotide sequence ID" value="NZ_JACHEN010000016.1"/>
</dbReference>
<organism evidence="4 5">
    <name type="scientific">Anaerosolibacter carboniphilus</name>
    <dbReference type="NCBI Taxonomy" id="1417629"/>
    <lineage>
        <taxon>Bacteria</taxon>
        <taxon>Bacillati</taxon>
        <taxon>Bacillota</taxon>
        <taxon>Clostridia</taxon>
        <taxon>Peptostreptococcales</taxon>
        <taxon>Thermotaleaceae</taxon>
        <taxon>Anaerosolibacter</taxon>
    </lineage>
</organism>
<dbReference type="GO" id="GO:0005840">
    <property type="term" value="C:ribosome"/>
    <property type="evidence" value="ECO:0007669"/>
    <property type="project" value="UniProtKB-KW"/>
</dbReference>
<dbReference type="PROSITE" id="PS51186">
    <property type="entry name" value="GNAT"/>
    <property type="match status" value="1"/>
</dbReference>
<keyword evidence="4" id="KW-0689">Ribosomal protein</keyword>
<dbReference type="Pfam" id="PF00583">
    <property type="entry name" value="Acetyltransf_1"/>
    <property type="match status" value="1"/>
</dbReference>
<dbReference type="InterPro" id="IPR000182">
    <property type="entry name" value="GNAT_dom"/>
</dbReference>
<evidence type="ECO:0000313" key="4">
    <source>
        <dbReference type="EMBL" id="MBB6216694.1"/>
    </source>
</evidence>
<proteinExistence type="predicted"/>
<keyword evidence="1" id="KW-0808">Transferase</keyword>
<dbReference type="GO" id="GO:0016747">
    <property type="term" value="F:acyltransferase activity, transferring groups other than amino-acyl groups"/>
    <property type="evidence" value="ECO:0007669"/>
    <property type="project" value="InterPro"/>
</dbReference>
<sequence length="147" mass="17571">MCEIFDIFYDDIRVIKELWEKNRQYHENTSEYFKELYRSIRFDQRIKAFGVFNRTTMKITVAKSNDEFIGYCISTITDGKGELESLHVDETHRGKGIGKRLVDKHLEWMKEKNCKVIGVTVSQENKSTIEFYKELGFYPNTLYMQQR</sequence>
<dbReference type="AlphaFoldDB" id="A0A841KSI3"/>
<dbReference type="Gene3D" id="3.40.630.30">
    <property type="match status" value="1"/>
</dbReference>
<comment type="caution">
    <text evidence="4">The sequence shown here is derived from an EMBL/GenBank/DDBJ whole genome shotgun (WGS) entry which is preliminary data.</text>
</comment>
<dbReference type="CDD" id="cd04301">
    <property type="entry name" value="NAT_SF"/>
    <property type="match status" value="1"/>
</dbReference>
<evidence type="ECO:0000259" key="3">
    <source>
        <dbReference type="PROSITE" id="PS51186"/>
    </source>
</evidence>
<feature type="domain" description="N-acetyltransferase" evidence="3">
    <location>
        <begin position="2"/>
        <end position="147"/>
    </location>
</feature>
<accession>A0A841KSI3</accession>
<evidence type="ECO:0000256" key="1">
    <source>
        <dbReference type="ARBA" id="ARBA00022679"/>
    </source>
</evidence>
<name>A0A841KSI3_9FIRM</name>
<dbReference type="EMBL" id="JACHEN010000016">
    <property type="protein sequence ID" value="MBB6216694.1"/>
    <property type="molecule type" value="Genomic_DNA"/>
</dbReference>
<reference evidence="4 5" key="1">
    <citation type="submission" date="2020-08" db="EMBL/GenBank/DDBJ databases">
        <title>Genomic Encyclopedia of Type Strains, Phase IV (KMG-IV): sequencing the most valuable type-strain genomes for metagenomic binning, comparative biology and taxonomic classification.</title>
        <authorList>
            <person name="Goeker M."/>
        </authorList>
    </citation>
    <scope>NUCLEOTIDE SEQUENCE [LARGE SCALE GENOMIC DNA]</scope>
    <source>
        <strain evidence="4 5">DSM 103526</strain>
    </source>
</reference>
<evidence type="ECO:0000256" key="2">
    <source>
        <dbReference type="ARBA" id="ARBA00023315"/>
    </source>
</evidence>
<dbReference type="InterPro" id="IPR016181">
    <property type="entry name" value="Acyl_CoA_acyltransferase"/>
</dbReference>
<dbReference type="InterPro" id="IPR050680">
    <property type="entry name" value="YpeA/RimI_acetyltransf"/>
</dbReference>